<keyword evidence="2" id="KW-1185">Reference proteome</keyword>
<protein>
    <submittedName>
        <fullName evidence="1">Uncharacterized protein</fullName>
    </submittedName>
</protein>
<evidence type="ECO:0000313" key="2">
    <source>
        <dbReference type="Proteomes" id="UP000790709"/>
    </source>
</evidence>
<organism evidence="1 2">
    <name type="scientific">Leucogyrophana mollusca</name>
    <dbReference type="NCBI Taxonomy" id="85980"/>
    <lineage>
        <taxon>Eukaryota</taxon>
        <taxon>Fungi</taxon>
        <taxon>Dikarya</taxon>
        <taxon>Basidiomycota</taxon>
        <taxon>Agaricomycotina</taxon>
        <taxon>Agaricomycetes</taxon>
        <taxon>Agaricomycetidae</taxon>
        <taxon>Boletales</taxon>
        <taxon>Boletales incertae sedis</taxon>
        <taxon>Leucogyrophana</taxon>
    </lineage>
</organism>
<sequence>APRSNHFIFIIVDLLATSASLYFFTRRTVQGQRFQRLINPDNVKRILSDSDSVEHWLNARYFINHRTLPRPNPPPYIADSSTPTLQVLGAFPEDIVDWETLPEYSDTRHLTCFESTAPYLVFNQQTVLFDRDSNPGYYDRLHLFLGQLHIANQVRQRLIEYEVLPQQYYDFSRFLFGEYPTEHDHRASYLQVREWRRDRIVRLATHVNQFNYDPFEPYQSGDPRDIDSVFPDQPSNTTPWPVFYIFIRLIATYGDIGARSDPYGFNEDSDVETGYLNDNWTFVPVDVPPRVIEEFVPGNVTYDSDFADAEDNISTHSSDQELELINEFAIWFNNQSEDRQRELVFAEVLEEIRSRRVVTPIPEVEVDENGNLNDGYPSDWDGDYSTLDLQ</sequence>
<name>A0ACB8AUA8_9AGAM</name>
<reference evidence="1" key="1">
    <citation type="journal article" date="2021" name="New Phytol.">
        <title>Evolutionary innovations through gain and loss of genes in the ectomycorrhizal Boletales.</title>
        <authorList>
            <person name="Wu G."/>
            <person name="Miyauchi S."/>
            <person name="Morin E."/>
            <person name="Kuo A."/>
            <person name="Drula E."/>
            <person name="Varga T."/>
            <person name="Kohler A."/>
            <person name="Feng B."/>
            <person name="Cao Y."/>
            <person name="Lipzen A."/>
            <person name="Daum C."/>
            <person name="Hundley H."/>
            <person name="Pangilinan J."/>
            <person name="Johnson J."/>
            <person name="Barry K."/>
            <person name="LaButti K."/>
            <person name="Ng V."/>
            <person name="Ahrendt S."/>
            <person name="Min B."/>
            <person name="Choi I.G."/>
            <person name="Park H."/>
            <person name="Plett J.M."/>
            <person name="Magnuson J."/>
            <person name="Spatafora J.W."/>
            <person name="Nagy L.G."/>
            <person name="Henrissat B."/>
            <person name="Grigoriev I.V."/>
            <person name="Yang Z.L."/>
            <person name="Xu J."/>
            <person name="Martin F.M."/>
        </authorList>
    </citation>
    <scope>NUCLEOTIDE SEQUENCE</scope>
    <source>
        <strain evidence="1">KUC20120723A-06</strain>
    </source>
</reference>
<dbReference type="Proteomes" id="UP000790709">
    <property type="component" value="Unassembled WGS sequence"/>
</dbReference>
<dbReference type="EMBL" id="MU267443">
    <property type="protein sequence ID" value="KAH7916930.1"/>
    <property type="molecule type" value="Genomic_DNA"/>
</dbReference>
<feature type="non-terminal residue" evidence="1">
    <location>
        <position position="1"/>
    </location>
</feature>
<evidence type="ECO:0000313" key="1">
    <source>
        <dbReference type="EMBL" id="KAH7916930.1"/>
    </source>
</evidence>
<accession>A0ACB8AUA8</accession>
<comment type="caution">
    <text evidence="1">The sequence shown here is derived from an EMBL/GenBank/DDBJ whole genome shotgun (WGS) entry which is preliminary data.</text>
</comment>
<proteinExistence type="predicted"/>
<gene>
    <name evidence="1" type="ORF">BV22DRAFT_1188698</name>
</gene>